<dbReference type="InterPro" id="IPR001660">
    <property type="entry name" value="SAM"/>
</dbReference>
<dbReference type="AlphaFoldDB" id="A0A7M5WTI7"/>
<dbReference type="Proteomes" id="UP000594262">
    <property type="component" value="Unplaced"/>
</dbReference>
<dbReference type="OrthoDB" id="6160580at2759"/>
<accession>A0A7M5WTI7</accession>
<dbReference type="PROSITE" id="PS50105">
    <property type="entry name" value="SAM_DOMAIN"/>
    <property type="match status" value="1"/>
</dbReference>
<organism evidence="3 4">
    <name type="scientific">Clytia hemisphaerica</name>
    <dbReference type="NCBI Taxonomy" id="252671"/>
    <lineage>
        <taxon>Eukaryota</taxon>
        <taxon>Metazoa</taxon>
        <taxon>Cnidaria</taxon>
        <taxon>Hydrozoa</taxon>
        <taxon>Hydroidolina</taxon>
        <taxon>Leptothecata</taxon>
        <taxon>Obeliida</taxon>
        <taxon>Clytiidae</taxon>
        <taxon>Clytia</taxon>
    </lineage>
</organism>
<dbReference type="Pfam" id="PF07647">
    <property type="entry name" value="SAM_2"/>
    <property type="match status" value="1"/>
</dbReference>
<reference evidence="3" key="1">
    <citation type="submission" date="2021-01" db="UniProtKB">
        <authorList>
            <consortium name="EnsemblMetazoa"/>
        </authorList>
    </citation>
    <scope>IDENTIFICATION</scope>
</reference>
<dbReference type="RefSeq" id="XP_066921760.1">
    <property type="nucleotide sequence ID" value="XM_067065659.1"/>
</dbReference>
<dbReference type="Gene3D" id="1.10.150.50">
    <property type="entry name" value="Transcription Factor, Ets-1"/>
    <property type="match status" value="1"/>
</dbReference>
<evidence type="ECO:0000313" key="4">
    <source>
        <dbReference type="Proteomes" id="UP000594262"/>
    </source>
</evidence>
<feature type="compositionally biased region" description="Polar residues" evidence="1">
    <location>
        <begin position="240"/>
        <end position="262"/>
    </location>
</feature>
<sequence>MTSRSESLKKVSSYLEQLGLDNLIQIFMAEKFDETAITNAGDDVLRELGMEAVGDRIRIRAMCKQSQITDLANKKTQLKKLLTTGASSRKKEHKTRILYVSWKHFDKKQKKYQLVKSRKGGGLVKLTFLPSDDKNTIHNAIVKHFVDNQKGVLDDNKDAYFFNLMNEKEDPITDILEFPDGAREQFTFNGYLAISKQTRPKMFLYSKQKSSQQRILSHYTFSKDEDSDDESDDENETDNASFSRGNSSSPFNHIPSSHSTPNPVEGSHLIGSSEERRQINLEIERAYQASLASDRGRDRDGESTEGDKNLTQE</sequence>
<feature type="compositionally biased region" description="Acidic residues" evidence="1">
    <location>
        <begin position="225"/>
        <end position="237"/>
    </location>
</feature>
<evidence type="ECO:0000313" key="3">
    <source>
        <dbReference type="EnsemblMetazoa" id="CLYHEMP012910.1"/>
    </source>
</evidence>
<keyword evidence="4" id="KW-1185">Reference proteome</keyword>
<feature type="compositionally biased region" description="Basic and acidic residues" evidence="1">
    <location>
        <begin position="294"/>
        <end position="313"/>
    </location>
</feature>
<evidence type="ECO:0000256" key="1">
    <source>
        <dbReference type="SAM" id="MobiDB-lite"/>
    </source>
</evidence>
<dbReference type="EnsemblMetazoa" id="CLYHEMT012910.1">
    <property type="protein sequence ID" value="CLYHEMP012910.1"/>
    <property type="gene ID" value="CLYHEMG012910"/>
</dbReference>
<feature type="compositionally biased region" description="Basic and acidic residues" evidence="1">
    <location>
        <begin position="273"/>
        <end position="285"/>
    </location>
</feature>
<dbReference type="CDD" id="cd09487">
    <property type="entry name" value="SAM_superfamily"/>
    <property type="match status" value="1"/>
</dbReference>
<feature type="domain" description="SAM" evidence="2">
    <location>
        <begin position="6"/>
        <end position="59"/>
    </location>
</feature>
<protein>
    <recommendedName>
        <fullName evidence="2">SAM domain-containing protein</fullName>
    </recommendedName>
</protein>
<feature type="region of interest" description="Disordered" evidence="1">
    <location>
        <begin position="221"/>
        <end position="313"/>
    </location>
</feature>
<dbReference type="SUPFAM" id="SSF47769">
    <property type="entry name" value="SAM/Pointed domain"/>
    <property type="match status" value="1"/>
</dbReference>
<evidence type="ECO:0000259" key="2">
    <source>
        <dbReference type="PROSITE" id="PS50105"/>
    </source>
</evidence>
<name>A0A7M5WTI7_9CNID</name>
<dbReference type="GeneID" id="136809080"/>
<dbReference type="InterPro" id="IPR013761">
    <property type="entry name" value="SAM/pointed_sf"/>
</dbReference>
<proteinExistence type="predicted"/>